<dbReference type="EC" id="3.2.1.20" evidence="5"/>
<dbReference type="GO" id="GO:0004558">
    <property type="term" value="F:alpha-1,4-glucosidase activity"/>
    <property type="evidence" value="ECO:0007669"/>
    <property type="project" value="UniProtKB-EC"/>
</dbReference>
<name>A0ABV8RCH1_9SPHN</name>
<dbReference type="InterPro" id="IPR052990">
    <property type="entry name" value="Sulfoquinovosidase_GH31"/>
</dbReference>
<sequence>MQFTASKDGFDLIVNGLALIRHRTDQPAFALGRGDPAIEMYRGNYRIEDSCTPISLAAASIITPTRIEFRGDDGLVQLLVQLEHTPQGFTLKLSASAPCDRIFLKLAAQVDEHIWGGGEQMSYLKLNGRRFPIWTSEPGVGRDKSRKLTQIMDAEGMAGGDYWTTNYPQPTFVSSHHYACHFDGTCYSVMDFSDPQQHGFEIWQNKACFHFFFADNLPQLVGTLSDHFGKPARLPDWVFDGAIIGLKDGERSFDRLNNILAAGTAVTGLWCEDWVGIRQTTFGRRLFWDWRWSADRYPNLPAQITALKEKGIRFLGYVNPYLAVDGSQYQEAAQLGYLALRLDSDEPYVVDFGEFDCGIVDFTNAGAARWFADRIIGQEMLDFGLSGWMADFGEYLPTDVRLSDGTDGMDAHNLWPVLWAKVNADAIAGRGQTDEAMFFMRAGFSGVQAHCPLLWAGDQCVDFSRHDGIGTVITAALSAGLVGNAVSHSDTGGYTSLHGVVRTSELFMRWAEMAAFSPVMRTHEGNRPDDNLQVDSSPEILRHFAAMSQLHAALAPYFRSLADEAQQNGLPLQRPMFLHYPVEPEFADCQDQYMLGADMIIAPVIEEGSISRHVMIPQDNDWINMWTGMPVPPGMNNIAAPIGAPPVFFRADSAFAPLFRTLPDFIGPDIVAPGIRGNVTP</sequence>
<dbReference type="CDD" id="cd14752">
    <property type="entry name" value="GH31_N"/>
    <property type="match status" value="1"/>
</dbReference>
<keyword evidence="2 5" id="KW-0378">Hydrolase</keyword>
<dbReference type="Gene3D" id="2.60.40.1180">
    <property type="entry name" value="Golgi alpha-mannosidase II"/>
    <property type="match status" value="1"/>
</dbReference>
<feature type="domain" description="Glycosyl hydrolase family 31 C-terminal" evidence="4">
    <location>
        <begin position="569"/>
        <end position="653"/>
    </location>
</feature>
<dbReference type="InterPro" id="IPR044112">
    <property type="entry name" value="YihQ_TIM-like"/>
</dbReference>
<comment type="similarity">
    <text evidence="1 2">Belongs to the glycosyl hydrolase 31 family.</text>
</comment>
<proteinExistence type="inferred from homology"/>
<dbReference type="InterPro" id="IPR000322">
    <property type="entry name" value="Glyco_hydro_31_TIM"/>
</dbReference>
<protein>
    <submittedName>
        <fullName evidence="5">Alpha-glucosidase</fullName>
        <ecNumber evidence="5">3.2.1.20</ecNumber>
    </submittedName>
</protein>
<dbReference type="InterPro" id="IPR013780">
    <property type="entry name" value="Glyco_hydro_b"/>
</dbReference>
<reference evidence="6" key="1">
    <citation type="journal article" date="2019" name="Int. J. Syst. Evol. Microbiol.">
        <title>The Global Catalogue of Microorganisms (GCM) 10K type strain sequencing project: providing services to taxonomists for standard genome sequencing and annotation.</title>
        <authorList>
            <consortium name="The Broad Institute Genomics Platform"/>
            <consortium name="The Broad Institute Genome Sequencing Center for Infectious Disease"/>
            <person name="Wu L."/>
            <person name="Ma J."/>
        </authorList>
    </citation>
    <scope>NUCLEOTIDE SEQUENCE [LARGE SCALE GENOMIC DNA]</scope>
    <source>
        <strain evidence="6">CECT 8531</strain>
    </source>
</reference>
<dbReference type="PANTHER" id="PTHR46959">
    <property type="entry name" value="SULFOQUINOVOSIDASE"/>
    <property type="match status" value="1"/>
</dbReference>
<dbReference type="InterPro" id="IPR011013">
    <property type="entry name" value="Gal_mutarotase_sf_dom"/>
</dbReference>
<evidence type="ECO:0000259" key="4">
    <source>
        <dbReference type="Pfam" id="PF21365"/>
    </source>
</evidence>
<dbReference type="RefSeq" id="WP_381420704.1">
    <property type="nucleotide sequence ID" value="NZ_JBHSDH010000010.1"/>
</dbReference>
<evidence type="ECO:0000313" key="6">
    <source>
        <dbReference type="Proteomes" id="UP001595887"/>
    </source>
</evidence>
<dbReference type="PANTHER" id="PTHR46959:SF2">
    <property type="entry name" value="SULFOQUINOVOSIDASE"/>
    <property type="match status" value="1"/>
</dbReference>
<evidence type="ECO:0000259" key="3">
    <source>
        <dbReference type="Pfam" id="PF01055"/>
    </source>
</evidence>
<dbReference type="SUPFAM" id="SSF51011">
    <property type="entry name" value="Glycosyl hydrolase domain"/>
    <property type="match status" value="1"/>
</dbReference>
<dbReference type="InterPro" id="IPR017853">
    <property type="entry name" value="GH"/>
</dbReference>
<comment type="caution">
    <text evidence="5">The sequence shown here is derived from an EMBL/GenBank/DDBJ whole genome shotgun (WGS) entry which is preliminary data.</text>
</comment>
<evidence type="ECO:0000256" key="2">
    <source>
        <dbReference type="RuleBase" id="RU361185"/>
    </source>
</evidence>
<dbReference type="NCBIfam" id="NF007746">
    <property type="entry name" value="PRK10426.1"/>
    <property type="match status" value="1"/>
</dbReference>
<dbReference type="SUPFAM" id="SSF51445">
    <property type="entry name" value="(Trans)glycosidases"/>
    <property type="match status" value="1"/>
</dbReference>
<dbReference type="CDD" id="cd06594">
    <property type="entry name" value="GH31_glucosidase_YihQ"/>
    <property type="match status" value="1"/>
</dbReference>
<gene>
    <name evidence="5" type="ORF">ACFOWX_01625</name>
</gene>
<dbReference type="Proteomes" id="UP001595887">
    <property type="component" value="Unassembled WGS sequence"/>
</dbReference>
<dbReference type="Gene3D" id="3.20.20.80">
    <property type="entry name" value="Glycosidases"/>
    <property type="match status" value="1"/>
</dbReference>
<dbReference type="SUPFAM" id="SSF74650">
    <property type="entry name" value="Galactose mutarotase-like"/>
    <property type="match status" value="1"/>
</dbReference>
<dbReference type="EMBL" id="JBHSDH010000010">
    <property type="protein sequence ID" value="MFC4291107.1"/>
    <property type="molecule type" value="Genomic_DNA"/>
</dbReference>
<accession>A0ABV8RCH1</accession>
<keyword evidence="6" id="KW-1185">Reference proteome</keyword>
<evidence type="ECO:0000313" key="5">
    <source>
        <dbReference type="EMBL" id="MFC4291107.1"/>
    </source>
</evidence>
<dbReference type="Pfam" id="PF21365">
    <property type="entry name" value="Glyco_hydro_31_3rd"/>
    <property type="match status" value="1"/>
</dbReference>
<organism evidence="5 6">
    <name type="scientific">Sphingorhabdus arenilitoris</name>
    <dbReference type="NCBI Taxonomy" id="1490041"/>
    <lineage>
        <taxon>Bacteria</taxon>
        <taxon>Pseudomonadati</taxon>
        <taxon>Pseudomonadota</taxon>
        <taxon>Alphaproteobacteria</taxon>
        <taxon>Sphingomonadales</taxon>
        <taxon>Sphingomonadaceae</taxon>
        <taxon>Sphingorhabdus</taxon>
    </lineage>
</organism>
<dbReference type="InterPro" id="IPR048395">
    <property type="entry name" value="Glyco_hydro_31_C"/>
</dbReference>
<dbReference type="Gene3D" id="2.60.40.1760">
    <property type="entry name" value="glycosyl hydrolase (family 31)"/>
    <property type="match status" value="1"/>
</dbReference>
<dbReference type="Pfam" id="PF01055">
    <property type="entry name" value="Glyco_hydro_31_2nd"/>
    <property type="match status" value="1"/>
</dbReference>
<evidence type="ECO:0000256" key="1">
    <source>
        <dbReference type="ARBA" id="ARBA00007806"/>
    </source>
</evidence>
<feature type="domain" description="Glycoside hydrolase family 31 TIM barrel" evidence="3">
    <location>
        <begin position="283"/>
        <end position="559"/>
    </location>
</feature>
<keyword evidence="2 5" id="KW-0326">Glycosidase</keyword>